<dbReference type="PANTHER" id="PTHR37519">
    <property type="match status" value="1"/>
</dbReference>
<dbReference type="OrthoDB" id="5689462at2"/>
<reference evidence="2" key="1">
    <citation type="submission" date="2017-09" db="EMBL/GenBank/DDBJ databases">
        <title>FDA dAtabase for Regulatory Grade micrObial Sequences (FDA-ARGOS): Supporting development and validation of Infectious Disease Dx tests.</title>
        <authorList>
            <person name="Goldberg B."/>
            <person name="Campos J."/>
            <person name="Tallon L."/>
            <person name="Sadzewicz L."/>
            <person name="Ott S."/>
            <person name="Zhao X."/>
            <person name="Nagaraj S."/>
            <person name="Vavikolanu K."/>
            <person name="Aluvathingal J."/>
            <person name="Nadendla S."/>
            <person name="Geyer C."/>
            <person name="Sichtig H."/>
        </authorList>
    </citation>
    <scope>NUCLEOTIDE SEQUENCE [LARGE SCALE GENOMIC DNA]</scope>
    <source>
        <strain evidence="2">FDAARGOS_370</strain>
    </source>
</reference>
<dbReference type="Pfam" id="PF06185">
    <property type="entry name" value="YecM"/>
    <property type="match status" value="1"/>
</dbReference>
<dbReference type="CDD" id="cd07268">
    <property type="entry name" value="VOC_EcYecM_like"/>
    <property type="match status" value="1"/>
</dbReference>
<name>A0A2A7U430_EDWTA</name>
<gene>
    <name evidence="1" type="ORF">CRM76_14350</name>
</gene>
<proteinExistence type="predicted"/>
<dbReference type="RefSeq" id="WP_005284840.1">
    <property type="nucleotide sequence ID" value="NZ_CABKPF010000083.1"/>
</dbReference>
<dbReference type="SUPFAM" id="SSF54593">
    <property type="entry name" value="Glyoxalase/Bleomycin resistance protein/Dihydroxybiphenyl dioxygenase"/>
    <property type="match status" value="1"/>
</dbReference>
<sequence>MNNLADIDELQELAADLTRFEAALTALADSLSLDLARFTADHISLRCNERETAERWRRGFLRCATLLAENPINGRPICLFDLAQPLRVGPWSIDCVELPYPGAKRYPHQGWQHVELVLAGDPATLHSRALALLPDEGLLAPGISLTFSHPQGEGERLPNPTLAVGDRLTTIKFHPYTLRAIVASERA</sequence>
<organism evidence="1 2">
    <name type="scientific">Edwardsiella tarda</name>
    <dbReference type="NCBI Taxonomy" id="636"/>
    <lineage>
        <taxon>Bacteria</taxon>
        <taxon>Pseudomonadati</taxon>
        <taxon>Pseudomonadota</taxon>
        <taxon>Gammaproteobacteria</taxon>
        <taxon>Enterobacterales</taxon>
        <taxon>Hafniaceae</taxon>
        <taxon>Edwardsiella</taxon>
    </lineage>
</organism>
<evidence type="ECO:0000313" key="2">
    <source>
        <dbReference type="Proteomes" id="UP000219788"/>
    </source>
</evidence>
<dbReference type="InterPro" id="IPR029068">
    <property type="entry name" value="Glyas_Bleomycin-R_OHBP_Dase"/>
</dbReference>
<dbReference type="STRING" id="636.AAW15_09765"/>
<dbReference type="InterPro" id="IPR010393">
    <property type="entry name" value="DUF991_YecM-like"/>
</dbReference>
<dbReference type="Gene3D" id="3.10.180.10">
    <property type="entry name" value="2,3-Dihydroxybiphenyl 1,2-Dioxygenase, domain 1"/>
    <property type="match status" value="1"/>
</dbReference>
<comment type="caution">
    <text evidence="1">The sequence shown here is derived from an EMBL/GenBank/DDBJ whole genome shotgun (WGS) entry which is preliminary data.</text>
</comment>
<dbReference type="EMBL" id="PDDV01000013">
    <property type="protein sequence ID" value="PEH73031.1"/>
    <property type="molecule type" value="Genomic_DNA"/>
</dbReference>
<dbReference type="GeneID" id="93123782"/>
<accession>A0A2A7U430</accession>
<evidence type="ECO:0000313" key="1">
    <source>
        <dbReference type="EMBL" id="PEH73031.1"/>
    </source>
</evidence>
<dbReference type="NCBIfam" id="NF008681">
    <property type="entry name" value="PRK11700.1-4"/>
    <property type="match status" value="1"/>
</dbReference>
<dbReference type="AlphaFoldDB" id="A0A2A7U430"/>
<protein>
    <submittedName>
        <fullName evidence="1">VOC family protein</fullName>
    </submittedName>
</protein>
<dbReference type="Proteomes" id="UP000219788">
    <property type="component" value="Unassembled WGS sequence"/>
</dbReference>
<dbReference type="GO" id="GO:0005829">
    <property type="term" value="C:cytosol"/>
    <property type="evidence" value="ECO:0007669"/>
    <property type="project" value="TreeGrafter"/>
</dbReference>
<dbReference type="PANTHER" id="PTHR37519:SF1">
    <property type="entry name" value="DIHYDROXYBIPHENYL DIOXYGENASE DOMAIN-CONTAINING PROTEIN"/>
    <property type="match status" value="1"/>
</dbReference>